<dbReference type="PANTHER" id="PTHR30518">
    <property type="entry name" value="ENDOLYTIC MUREIN TRANSGLYCOSYLASE"/>
    <property type="match status" value="1"/>
</dbReference>
<gene>
    <name evidence="7" type="primary">mltG</name>
    <name evidence="8" type="ORF">PITCH_A860002</name>
</gene>
<evidence type="ECO:0000256" key="7">
    <source>
        <dbReference type="HAMAP-Rule" id="MF_02065"/>
    </source>
</evidence>
<proteinExistence type="inferred from homology"/>
<evidence type="ECO:0000313" key="8">
    <source>
        <dbReference type="EMBL" id="SPD76231.1"/>
    </source>
</evidence>
<evidence type="ECO:0000256" key="6">
    <source>
        <dbReference type="ARBA" id="ARBA00023316"/>
    </source>
</evidence>
<keyword evidence="1 7" id="KW-1003">Cell membrane</keyword>
<evidence type="ECO:0000256" key="1">
    <source>
        <dbReference type="ARBA" id="ARBA00022475"/>
    </source>
</evidence>
<reference evidence="8" key="1">
    <citation type="submission" date="2018-01" db="EMBL/GenBank/DDBJ databases">
        <authorList>
            <person name="Regsiter A."/>
            <person name="William W."/>
        </authorList>
    </citation>
    <scope>NUCLEOTIDE SEQUENCE</scope>
    <source>
        <strain evidence="8">TRIP AH-1</strain>
    </source>
</reference>
<dbReference type="CDD" id="cd08010">
    <property type="entry name" value="MltG_like"/>
    <property type="match status" value="1"/>
</dbReference>
<comment type="catalytic activity">
    <reaction evidence="7">
        <text>a peptidoglycan chain = a peptidoglycan chain with N-acetyl-1,6-anhydromuramyl-[peptide] at the reducing end + a peptidoglycan chain with N-acetylglucosamine at the non-reducing end.</text>
        <dbReference type="EC" id="4.2.2.29"/>
    </reaction>
</comment>
<dbReference type="GO" id="GO:0008932">
    <property type="term" value="F:lytic endotransglycosylase activity"/>
    <property type="evidence" value="ECO:0007669"/>
    <property type="project" value="UniProtKB-UniRule"/>
</dbReference>
<keyword evidence="3 7" id="KW-1133">Transmembrane helix</keyword>
<dbReference type="EMBL" id="OJIN01000232">
    <property type="protein sequence ID" value="SPD76231.1"/>
    <property type="molecule type" value="Genomic_DNA"/>
</dbReference>
<feature type="site" description="Important for catalytic activity" evidence="7">
    <location>
        <position position="221"/>
    </location>
</feature>
<organism evidence="8">
    <name type="scientific">uncultured Desulfobacterium sp</name>
    <dbReference type="NCBI Taxonomy" id="201089"/>
    <lineage>
        <taxon>Bacteria</taxon>
        <taxon>Pseudomonadati</taxon>
        <taxon>Thermodesulfobacteriota</taxon>
        <taxon>Desulfobacteria</taxon>
        <taxon>Desulfobacterales</taxon>
        <taxon>Desulfobacteriaceae</taxon>
        <taxon>Desulfobacterium</taxon>
        <taxon>environmental samples</taxon>
    </lineage>
</organism>
<dbReference type="PANTHER" id="PTHR30518:SF2">
    <property type="entry name" value="ENDOLYTIC MUREIN TRANSGLYCOSYLASE"/>
    <property type="match status" value="1"/>
</dbReference>
<dbReference type="GO" id="GO:0009252">
    <property type="term" value="P:peptidoglycan biosynthetic process"/>
    <property type="evidence" value="ECO:0007669"/>
    <property type="project" value="UniProtKB-UniRule"/>
</dbReference>
<evidence type="ECO:0000256" key="3">
    <source>
        <dbReference type="ARBA" id="ARBA00022989"/>
    </source>
</evidence>
<dbReference type="EC" id="4.2.2.29" evidence="7"/>
<dbReference type="AlphaFoldDB" id="A0A445N3H0"/>
<dbReference type="HAMAP" id="MF_02065">
    <property type="entry name" value="MltG"/>
    <property type="match status" value="1"/>
</dbReference>
<dbReference type="NCBIfam" id="TIGR00247">
    <property type="entry name" value="endolytic transglycosylase MltG"/>
    <property type="match status" value="1"/>
</dbReference>
<comment type="function">
    <text evidence="7">Functions as a peptidoglycan terminase that cleaves nascent peptidoglycan strands endolytically to terminate their elongation.</text>
</comment>
<keyword evidence="5 7" id="KW-0456">Lyase</keyword>
<accession>A0A445N3H0</accession>
<dbReference type="GO" id="GO:0005886">
    <property type="term" value="C:plasma membrane"/>
    <property type="evidence" value="ECO:0007669"/>
    <property type="project" value="UniProtKB-UniRule"/>
</dbReference>
<name>A0A445N3H0_9BACT</name>
<keyword evidence="6 7" id="KW-0961">Cell wall biogenesis/degradation</keyword>
<keyword evidence="2 7" id="KW-0812">Transmembrane</keyword>
<keyword evidence="4 7" id="KW-0472">Membrane</keyword>
<sequence>MLFAITLKRVILFISGILVLIAALLAAGFEYYLSRPAEQVAPDHVFFVVQGSTLSSVAQRLEKKGIILSKKALLIWAGICGFDRNIKAGDYMLSASMPPLKILNILNRGLVLTYSVTIPEGYTRQQIAAILEQKGLAQKDKFLALTGDPDVARVYGISGPDLEGYLYPDTYQFSRGLPPKAIVDVMVGHFMEVVSPLRTRMEELGIPIEQAVILASIVEKETGCEEERPLIASVFLNRLKNNMRLDSDPTVIYGIKDFNGNLTKNDLITPTPYNTYVVQGLPPGAIANPGVGSLKAVLYPAQTNYLYFVSKNNGSHYFSETIDEHKQAVKQYQIEGQGKENHKGKNKPG</sequence>
<dbReference type="Gene3D" id="3.30.160.60">
    <property type="entry name" value="Classic Zinc Finger"/>
    <property type="match status" value="1"/>
</dbReference>
<dbReference type="GO" id="GO:0071555">
    <property type="term" value="P:cell wall organization"/>
    <property type="evidence" value="ECO:0007669"/>
    <property type="project" value="UniProtKB-KW"/>
</dbReference>
<dbReference type="Gene3D" id="3.30.1490.480">
    <property type="entry name" value="Endolytic murein transglycosylase"/>
    <property type="match status" value="2"/>
</dbReference>
<protein>
    <recommendedName>
        <fullName evidence="7">Endolytic murein transglycosylase</fullName>
        <ecNumber evidence="7">4.2.2.29</ecNumber>
    </recommendedName>
    <alternativeName>
        <fullName evidence="7">Peptidoglycan lytic transglycosylase</fullName>
    </alternativeName>
    <alternativeName>
        <fullName evidence="7">Peptidoglycan polymerization terminase</fullName>
    </alternativeName>
</protein>
<dbReference type="InterPro" id="IPR003770">
    <property type="entry name" value="MLTG-like"/>
</dbReference>
<dbReference type="Pfam" id="PF02618">
    <property type="entry name" value="YceG"/>
    <property type="match status" value="1"/>
</dbReference>
<comment type="similarity">
    <text evidence="7">Belongs to the transglycosylase MltG family.</text>
</comment>
<evidence type="ECO:0000256" key="2">
    <source>
        <dbReference type="ARBA" id="ARBA00022692"/>
    </source>
</evidence>
<evidence type="ECO:0000256" key="5">
    <source>
        <dbReference type="ARBA" id="ARBA00023239"/>
    </source>
</evidence>
<evidence type="ECO:0000256" key="4">
    <source>
        <dbReference type="ARBA" id="ARBA00023136"/>
    </source>
</evidence>